<evidence type="ECO:0000313" key="7">
    <source>
        <dbReference type="Proteomes" id="UP000009168"/>
    </source>
</evidence>
<dbReference type="GeneID" id="7839992"/>
<evidence type="ECO:0000256" key="2">
    <source>
        <dbReference type="ARBA" id="ARBA00022771"/>
    </source>
</evidence>
<dbReference type="GO" id="GO:0008270">
    <property type="term" value="F:zinc ion binding"/>
    <property type="evidence" value="ECO:0007669"/>
    <property type="project" value="UniProtKB-KW"/>
</dbReference>
<evidence type="ECO:0000256" key="1">
    <source>
        <dbReference type="ARBA" id="ARBA00022723"/>
    </source>
</evidence>
<dbReference type="Proteomes" id="UP000009168">
    <property type="component" value="Unassembled WGS sequence"/>
</dbReference>
<reference evidence="7" key="1">
    <citation type="journal article" date="2006" name="PLoS Biol.">
        <title>Macronuclear genome sequence of the ciliate Tetrahymena thermophila, a model eukaryote.</title>
        <authorList>
            <person name="Eisen J.A."/>
            <person name="Coyne R.S."/>
            <person name="Wu M."/>
            <person name="Wu D."/>
            <person name="Thiagarajan M."/>
            <person name="Wortman J.R."/>
            <person name="Badger J.H."/>
            <person name="Ren Q."/>
            <person name="Amedeo P."/>
            <person name="Jones K.M."/>
            <person name="Tallon L.J."/>
            <person name="Delcher A.L."/>
            <person name="Salzberg S.L."/>
            <person name="Silva J.C."/>
            <person name="Haas B.J."/>
            <person name="Majoros W.H."/>
            <person name="Farzad M."/>
            <person name="Carlton J.M."/>
            <person name="Smith R.K. Jr."/>
            <person name="Garg J."/>
            <person name="Pearlman R.E."/>
            <person name="Karrer K.M."/>
            <person name="Sun L."/>
            <person name="Manning G."/>
            <person name="Elde N.C."/>
            <person name="Turkewitz A.P."/>
            <person name="Asai D.J."/>
            <person name="Wilkes D.E."/>
            <person name="Wang Y."/>
            <person name="Cai H."/>
            <person name="Collins K."/>
            <person name="Stewart B.A."/>
            <person name="Lee S.R."/>
            <person name="Wilamowska K."/>
            <person name="Weinberg Z."/>
            <person name="Ruzzo W.L."/>
            <person name="Wloga D."/>
            <person name="Gaertig J."/>
            <person name="Frankel J."/>
            <person name="Tsao C.-C."/>
            <person name="Gorovsky M.A."/>
            <person name="Keeling P.J."/>
            <person name="Waller R.F."/>
            <person name="Patron N.J."/>
            <person name="Cherry J.M."/>
            <person name="Stover N.A."/>
            <person name="Krieger C.J."/>
            <person name="del Toro C."/>
            <person name="Ryder H.F."/>
            <person name="Williamson S.C."/>
            <person name="Barbeau R.A."/>
            <person name="Hamilton E.P."/>
            <person name="Orias E."/>
        </authorList>
    </citation>
    <scope>NUCLEOTIDE SEQUENCE [LARGE SCALE GENOMIC DNA]</scope>
    <source>
        <strain evidence="7">SB210</strain>
    </source>
</reference>
<dbReference type="SUPFAM" id="SSF57850">
    <property type="entry name" value="RING/U-box"/>
    <property type="match status" value="2"/>
</dbReference>
<dbReference type="GO" id="GO:0005886">
    <property type="term" value="C:plasma membrane"/>
    <property type="evidence" value="ECO:0007669"/>
    <property type="project" value="TreeGrafter"/>
</dbReference>
<dbReference type="KEGG" id="tet:TTHERM_00151190"/>
<dbReference type="RefSeq" id="XP_001021655.2">
    <property type="nucleotide sequence ID" value="XM_001021655.3"/>
</dbReference>
<evidence type="ECO:0000256" key="4">
    <source>
        <dbReference type="PROSITE-ProRule" id="PRU00175"/>
    </source>
</evidence>
<dbReference type="GO" id="GO:0005634">
    <property type="term" value="C:nucleus"/>
    <property type="evidence" value="ECO:0007669"/>
    <property type="project" value="TreeGrafter"/>
</dbReference>
<organism evidence="6 7">
    <name type="scientific">Tetrahymena thermophila (strain SB210)</name>
    <dbReference type="NCBI Taxonomy" id="312017"/>
    <lineage>
        <taxon>Eukaryota</taxon>
        <taxon>Sar</taxon>
        <taxon>Alveolata</taxon>
        <taxon>Ciliophora</taxon>
        <taxon>Intramacronucleata</taxon>
        <taxon>Oligohymenophorea</taxon>
        <taxon>Hymenostomatida</taxon>
        <taxon>Tetrahymenina</taxon>
        <taxon>Tetrahymenidae</taxon>
        <taxon>Tetrahymena</taxon>
    </lineage>
</organism>
<dbReference type="PANTHER" id="PTHR45943:SF2">
    <property type="entry name" value="RING-TYPE DOMAIN-CONTAINING PROTEIN"/>
    <property type="match status" value="1"/>
</dbReference>
<evidence type="ECO:0000313" key="6">
    <source>
        <dbReference type="EMBL" id="EAS01409.2"/>
    </source>
</evidence>
<keyword evidence="3" id="KW-0862">Zinc</keyword>
<dbReference type="HOGENOM" id="CLU_439098_0_0_1"/>
<evidence type="ECO:0000259" key="5">
    <source>
        <dbReference type="PROSITE" id="PS50089"/>
    </source>
</evidence>
<dbReference type="Gene3D" id="3.30.40.10">
    <property type="entry name" value="Zinc/RING finger domain, C3HC4 (zinc finger)"/>
    <property type="match status" value="2"/>
</dbReference>
<dbReference type="PANTHER" id="PTHR45943">
    <property type="entry name" value="E3 UBIQUITIN-PROTEIN LIGASE MYCBP2"/>
    <property type="match status" value="1"/>
</dbReference>
<keyword evidence="2 4" id="KW-0863">Zinc-finger</keyword>
<dbReference type="SMART" id="SM00184">
    <property type="entry name" value="RING"/>
    <property type="match status" value="2"/>
</dbReference>
<protein>
    <submittedName>
        <fullName evidence="6">E3 ubiquitin-protein ligase MYCBP2, putative</fullName>
    </submittedName>
</protein>
<dbReference type="InterPro" id="IPR017907">
    <property type="entry name" value="Znf_RING_CS"/>
</dbReference>
<dbReference type="CDD" id="cd16463">
    <property type="entry name" value="RING-H2_PHR"/>
    <property type="match status" value="1"/>
</dbReference>
<keyword evidence="7" id="KW-1185">Reference proteome</keyword>
<name>I7M2W1_TETTS</name>
<proteinExistence type="predicted"/>
<dbReference type="InterPro" id="IPR013083">
    <property type="entry name" value="Znf_RING/FYVE/PHD"/>
</dbReference>
<dbReference type="eggNOG" id="KOG1428">
    <property type="taxonomic scope" value="Eukaryota"/>
</dbReference>
<gene>
    <name evidence="6" type="ORF">TTHERM_00151190</name>
</gene>
<dbReference type="EMBL" id="GG662603">
    <property type="protein sequence ID" value="EAS01409.2"/>
    <property type="molecule type" value="Genomic_DNA"/>
</dbReference>
<dbReference type="InParanoid" id="I7M2W1"/>
<dbReference type="OrthoDB" id="6050183at2759"/>
<dbReference type="PROSITE" id="PS00518">
    <property type="entry name" value="ZF_RING_1"/>
    <property type="match status" value="1"/>
</dbReference>
<dbReference type="GO" id="GO:0061630">
    <property type="term" value="F:ubiquitin protein ligase activity"/>
    <property type="evidence" value="ECO:0007669"/>
    <property type="project" value="TreeGrafter"/>
</dbReference>
<dbReference type="AlphaFoldDB" id="I7M2W1"/>
<sequence length="624" mass="72581">MMNSRKPQKVFSCFCGNGVSYEEEANLKNHIQRCERYQKESPFFRFFSSLDLKQLPEVHLVAIKSEFLTYVDAVVQELNNKGYISNQQPSAPVLVNQFINNSQFDPRMQSSMFSSRVVIPQKHFITSDQVQCQGCKKYFDSNFDSDKIYYLNICLHPFCKGCLIKQINTDFINKGGVQCLTCNRDIVEYDYNNVIGKEKYEQLEQKMIQKMYNLVSCIKCKAQFEFVSGSAGQNVRDNNGQLLSPQLQQHYAENRFVCQNSECKQEQCRNCQAFPYHLGYNCENFRQFKQSKRCRYCDETITHINTNQPLALQDICSKEECQSKKKYTCQKINNCNHPCYGIKDELNCLPCLHPDCAKNNSDLRDNDSDQYCNICWSEGLGAGPCVQLGCKHIFHYECLKKRLDVKWISARIVFNFCFCPLCKQWMEFSLDCDLNNEMQKMLALYENIKKKSLDRLKFEERLKDEKLNDPNSPYYQQPQEYAMAIYAYFMCFKCKKPYFGGLKDCQRGMDEDKREFDPKELICANCCEIPVENCPKHGKDYIEFKCKFCCSVAQWFCWGTTHFCEPCHKRQCNGDYVSKYPKEKLPKCAGGSKCPVGGSHKPNGEESALGCSLCRNAKDNQKEF</sequence>
<feature type="domain" description="RING-type" evidence="5">
    <location>
        <begin position="372"/>
        <end position="423"/>
    </location>
</feature>
<dbReference type="PROSITE" id="PS50089">
    <property type="entry name" value="ZF_RING_2"/>
    <property type="match status" value="1"/>
</dbReference>
<accession>I7M2W1</accession>
<dbReference type="STRING" id="312017.I7M2W1"/>
<dbReference type="OMA" id="TWLEFQP"/>
<dbReference type="InterPro" id="IPR001841">
    <property type="entry name" value="Znf_RING"/>
</dbReference>
<evidence type="ECO:0000256" key="3">
    <source>
        <dbReference type="ARBA" id="ARBA00022833"/>
    </source>
</evidence>
<keyword evidence="1" id="KW-0479">Metal-binding</keyword>